<feature type="domain" description="Endonuclease/exonuclease/phosphatase" evidence="1">
    <location>
        <begin position="14"/>
        <end position="282"/>
    </location>
</feature>
<dbReference type="InterPro" id="IPR005135">
    <property type="entry name" value="Endo/exonuclease/phosphatase"/>
</dbReference>
<dbReference type="Gene3D" id="3.60.10.10">
    <property type="entry name" value="Endonuclease/exonuclease/phosphatase"/>
    <property type="match status" value="1"/>
</dbReference>
<dbReference type="InterPro" id="IPR051916">
    <property type="entry name" value="GPI-anchor_lipid_remodeler"/>
</dbReference>
<evidence type="ECO:0000313" key="2">
    <source>
        <dbReference type="EMBL" id="GAA1705746.1"/>
    </source>
</evidence>
<evidence type="ECO:0000313" key="3">
    <source>
        <dbReference type="Proteomes" id="UP001500618"/>
    </source>
</evidence>
<dbReference type="EMBL" id="BAAANY010000031">
    <property type="protein sequence ID" value="GAA1705746.1"/>
    <property type="molecule type" value="Genomic_DNA"/>
</dbReference>
<keyword evidence="2" id="KW-0255">Endonuclease</keyword>
<gene>
    <name evidence="2" type="ORF">GCM10009765_63870</name>
</gene>
<dbReference type="PANTHER" id="PTHR14859:SF0">
    <property type="entry name" value="ENDONUCLEASE_EXONUCLEASE_PHOSPHATASE FAMILY PROTEIN, EXPRESSED"/>
    <property type="match status" value="1"/>
</dbReference>
<dbReference type="Proteomes" id="UP001500618">
    <property type="component" value="Unassembled WGS sequence"/>
</dbReference>
<comment type="caution">
    <text evidence="2">The sequence shown here is derived from an EMBL/GenBank/DDBJ whole genome shotgun (WGS) entry which is preliminary data.</text>
</comment>
<dbReference type="Pfam" id="PF03372">
    <property type="entry name" value="Exo_endo_phos"/>
    <property type="match status" value="1"/>
</dbReference>
<keyword evidence="2" id="KW-0378">Hydrolase</keyword>
<sequence length="290" mass="30769">MTGAVATVIAMRLASFNVMHGRTLSDGRIEPGRLAAAIARLNADVLGLQELDRGQPRTGGRDLTAEVATATGTGAQARFVATVSGVPGQEWEPATGDPVEIDAPTRGPEYGIGLVSRWPVKSWHVTRLSPTKLRSPVLVPGPKAQSGKLLVPSARPALIQDEPRAMLAAVIEAPFGPVTIATTHLSFVPGWNVKQLRQVFAALAELPGPHVLLGDLNMPAHGVKLAISTLGNVATPWRMLAKLPTYPSKGPRIQLDYALTDSDGELPELLHAHNPALALSDHRPLLLEFA</sequence>
<proteinExistence type="predicted"/>
<dbReference type="GO" id="GO:0004519">
    <property type="term" value="F:endonuclease activity"/>
    <property type="evidence" value="ECO:0007669"/>
    <property type="project" value="UniProtKB-KW"/>
</dbReference>
<dbReference type="PANTHER" id="PTHR14859">
    <property type="entry name" value="CALCOFLUOR WHITE HYPERSENSITIVE PROTEIN PRECURSOR"/>
    <property type="match status" value="1"/>
</dbReference>
<reference evidence="2 3" key="1">
    <citation type="journal article" date="2019" name="Int. J. Syst. Evol. Microbiol.">
        <title>The Global Catalogue of Microorganisms (GCM) 10K type strain sequencing project: providing services to taxonomists for standard genome sequencing and annotation.</title>
        <authorList>
            <consortium name="The Broad Institute Genomics Platform"/>
            <consortium name="The Broad Institute Genome Sequencing Center for Infectious Disease"/>
            <person name="Wu L."/>
            <person name="Ma J."/>
        </authorList>
    </citation>
    <scope>NUCLEOTIDE SEQUENCE [LARGE SCALE GENOMIC DNA]</scope>
    <source>
        <strain evidence="2 3">JCM 14718</strain>
    </source>
</reference>
<dbReference type="InterPro" id="IPR036691">
    <property type="entry name" value="Endo/exonu/phosph_ase_sf"/>
</dbReference>
<protein>
    <submittedName>
        <fullName evidence="2">Endonuclease/exonuclease/phosphatase family protein</fullName>
    </submittedName>
</protein>
<name>A0ABN2IIJ5_9ACTN</name>
<organism evidence="2 3">
    <name type="scientific">Fodinicola feengrottensis</name>
    <dbReference type="NCBI Taxonomy" id="435914"/>
    <lineage>
        <taxon>Bacteria</taxon>
        <taxon>Bacillati</taxon>
        <taxon>Actinomycetota</taxon>
        <taxon>Actinomycetes</taxon>
        <taxon>Mycobacteriales</taxon>
        <taxon>Fodinicola</taxon>
    </lineage>
</organism>
<keyword evidence="2" id="KW-0540">Nuclease</keyword>
<accession>A0ABN2IIJ5</accession>
<evidence type="ECO:0000259" key="1">
    <source>
        <dbReference type="Pfam" id="PF03372"/>
    </source>
</evidence>
<dbReference type="SUPFAM" id="SSF56219">
    <property type="entry name" value="DNase I-like"/>
    <property type="match status" value="1"/>
</dbReference>
<keyword evidence="3" id="KW-1185">Reference proteome</keyword>